<evidence type="ECO:0000313" key="3">
    <source>
        <dbReference type="Proteomes" id="UP000199729"/>
    </source>
</evidence>
<keyword evidence="3" id="KW-1185">Reference proteome</keyword>
<feature type="signal peptide" evidence="1">
    <location>
        <begin position="1"/>
        <end position="31"/>
    </location>
</feature>
<evidence type="ECO:0000313" key="2">
    <source>
        <dbReference type="EMBL" id="ASM75831.1"/>
    </source>
</evidence>
<protein>
    <recommendedName>
        <fullName evidence="4">DUF2796 domain-containing protein</fullName>
    </recommendedName>
</protein>
<gene>
    <name evidence="2" type="ORF">VITFI_CDS0052</name>
</gene>
<dbReference type="Proteomes" id="UP000199729">
    <property type="component" value="Chromosome"/>
</dbReference>
<dbReference type="InterPro" id="IPR021253">
    <property type="entry name" value="ZrgA-like"/>
</dbReference>
<evidence type="ECO:0000256" key="1">
    <source>
        <dbReference type="SAM" id="SignalP"/>
    </source>
</evidence>
<sequence length="182" mass="20106">MIMSAFLLNGLRCVGLVAGLVPALGWAQAHAAHTHGQARLEIAQDGRALVLNLTLPLDTAVGFERAPRTAAERQRAEQALTRLRLREGGFQPDIAAMCQAREPQLAVGPLGASASAQAHDDHADIEVRYHFECAQPERLHTLATDVFNAWTRLQVLEVQVATPRGQWRQSLRRPERSIRLTR</sequence>
<dbReference type="Pfam" id="PF10986">
    <property type="entry name" value="ZrgA"/>
    <property type="match status" value="1"/>
</dbReference>
<name>A0A221K9Y8_VITFI</name>
<feature type="chain" id="PRO_5012262338" description="DUF2796 domain-containing protein" evidence="1">
    <location>
        <begin position="32"/>
        <end position="182"/>
    </location>
</feature>
<keyword evidence="1" id="KW-0732">Signal</keyword>
<proteinExistence type="predicted"/>
<evidence type="ECO:0008006" key="4">
    <source>
        <dbReference type="Google" id="ProtNLM"/>
    </source>
</evidence>
<organism evidence="2 3">
    <name type="scientific">Vitreoscilla filiformis</name>
    <dbReference type="NCBI Taxonomy" id="63"/>
    <lineage>
        <taxon>Bacteria</taxon>
        <taxon>Pseudomonadati</taxon>
        <taxon>Pseudomonadota</taxon>
        <taxon>Betaproteobacteria</taxon>
        <taxon>Neisseriales</taxon>
        <taxon>Neisseriaceae</taxon>
        <taxon>Vitreoscilla</taxon>
    </lineage>
</organism>
<dbReference type="EMBL" id="CP022423">
    <property type="protein sequence ID" value="ASM75831.1"/>
    <property type="molecule type" value="Genomic_DNA"/>
</dbReference>
<dbReference type="AlphaFoldDB" id="A0A221K9Y8"/>
<accession>A0A221K9Y8</accession>
<reference evidence="2 3" key="1">
    <citation type="submission" date="2017-07" db="EMBL/GenBank/DDBJ databases">
        <title>Complete Genome Sequence of the cosmetic ferment Vitreoscilla filiformis (ATCC15551).</title>
        <authorList>
            <person name="Contreras S."/>
            <person name="Sagory-Zalkind P."/>
            <person name="Blanquart H."/>
            <person name="Iltis A."/>
            <person name="Morand S.C."/>
        </authorList>
    </citation>
    <scope>NUCLEOTIDE SEQUENCE [LARGE SCALE GENOMIC DNA]</scope>
    <source>
        <strain evidence="2 3">ATCC 15551</strain>
    </source>
</reference>
<dbReference type="KEGG" id="vff:VITFI_CDS0052"/>